<dbReference type="AlphaFoldDB" id="A0A918M4A1"/>
<dbReference type="EMBL" id="BMTP01000005">
    <property type="protein sequence ID" value="GGU36479.1"/>
    <property type="molecule type" value="Genomic_DNA"/>
</dbReference>
<protein>
    <submittedName>
        <fullName evidence="1">Uncharacterized protein</fullName>
    </submittedName>
</protein>
<evidence type="ECO:0000313" key="1">
    <source>
        <dbReference type="EMBL" id="GGU36479.1"/>
    </source>
</evidence>
<name>A0A918M4A1_9ACTN</name>
<gene>
    <name evidence="1" type="ORF">GCM10010274_24850</name>
</gene>
<keyword evidence="2" id="KW-1185">Reference proteome</keyword>
<evidence type="ECO:0000313" key="2">
    <source>
        <dbReference type="Proteomes" id="UP000636661"/>
    </source>
</evidence>
<reference evidence="1" key="2">
    <citation type="submission" date="2020-09" db="EMBL/GenBank/DDBJ databases">
        <authorList>
            <person name="Sun Q."/>
            <person name="Ohkuma M."/>
        </authorList>
    </citation>
    <scope>NUCLEOTIDE SEQUENCE</scope>
    <source>
        <strain evidence="1">JCM 4391</strain>
    </source>
</reference>
<dbReference type="Proteomes" id="UP000636661">
    <property type="component" value="Unassembled WGS sequence"/>
</dbReference>
<reference evidence="1" key="1">
    <citation type="journal article" date="2014" name="Int. J. Syst. Evol. Microbiol.">
        <title>Complete genome sequence of Corynebacterium casei LMG S-19264T (=DSM 44701T), isolated from a smear-ripened cheese.</title>
        <authorList>
            <consortium name="US DOE Joint Genome Institute (JGI-PGF)"/>
            <person name="Walter F."/>
            <person name="Albersmeier A."/>
            <person name="Kalinowski J."/>
            <person name="Ruckert C."/>
        </authorList>
    </citation>
    <scope>NUCLEOTIDE SEQUENCE</scope>
    <source>
        <strain evidence="1">JCM 4391</strain>
    </source>
</reference>
<comment type="caution">
    <text evidence="1">The sequence shown here is derived from an EMBL/GenBank/DDBJ whole genome shotgun (WGS) entry which is preliminary data.</text>
</comment>
<accession>A0A918M4A1</accession>
<proteinExistence type="predicted"/>
<organism evidence="1 2">
    <name type="scientific">Streptomyces lavendofoliae</name>
    <dbReference type="NCBI Taxonomy" id="67314"/>
    <lineage>
        <taxon>Bacteria</taxon>
        <taxon>Bacillati</taxon>
        <taxon>Actinomycetota</taxon>
        <taxon>Actinomycetes</taxon>
        <taxon>Kitasatosporales</taxon>
        <taxon>Streptomycetaceae</taxon>
        <taxon>Streptomyces</taxon>
    </lineage>
</organism>
<sequence length="70" mass="7329">MRTTAYRLRLGPWGFAVGLTAGAPASRKPPSWAGPVPGRVGTPADGRLIGWNGGGPVPTIDPMGAYYFFL</sequence>